<feature type="domain" description="AB hydrolase-1" evidence="1">
    <location>
        <begin position="27"/>
        <end position="137"/>
    </location>
</feature>
<dbReference type="Pfam" id="PF00561">
    <property type="entry name" value="Abhydrolase_1"/>
    <property type="match status" value="1"/>
</dbReference>
<reference evidence="2 3" key="1">
    <citation type="journal article" date="2019" name="Int. J. Syst. Evol. Microbiol.">
        <title>The Global Catalogue of Microorganisms (GCM) 10K type strain sequencing project: providing services to taxonomists for standard genome sequencing and annotation.</title>
        <authorList>
            <consortium name="The Broad Institute Genomics Platform"/>
            <consortium name="The Broad Institute Genome Sequencing Center for Infectious Disease"/>
            <person name="Wu L."/>
            <person name="Ma J."/>
        </authorList>
    </citation>
    <scope>NUCLEOTIDE SEQUENCE [LARGE SCALE GENOMIC DNA]</scope>
    <source>
        <strain evidence="2 3">JCM 3146</strain>
    </source>
</reference>
<dbReference type="RefSeq" id="WP_252805024.1">
    <property type="nucleotide sequence ID" value="NZ_BAAABM010000069.1"/>
</dbReference>
<dbReference type="Gene3D" id="3.40.50.1820">
    <property type="entry name" value="alpha/beta hydrolase"/>
    <property type="match status" value="1"/>
</dbReference>
<dbReference type="PANTHER" id="PTHR43433">
    <property type="entry name" value="HYDROLASE, ALPHA/BETA FOLD FAMILY PROTEIN"/>
    <property type="match status" value="1"/>
</dbReference>
<comment type="caution">
    <text evidence="2">The sequence shown here is derived from an EMBL/GenBank/DDBJ whole genome shotgun (WGS) entry which is preliminary data.</text>
</comment>
<proteinExistence type="predicted"/>
<keyword evidence="2" id="KW-0378">Hydrolase</keyword>
<dbReference type="PANTHER" id="PTHR43433:SF5">
    <property type="entry name" value="AB HYDROLASE-1 DOMAIN-CONTAINING PROTEIN"/>
    <property type="match status" value="1"/>
</dbReference>
<evidence type="ECO:0000259" key="1">
    <source>
        <dbReference type="Pfam" id="PF00561"/>
    </source>
</evidence>
<dbReference type="InterPro" id="IPR000073">
    <property type="entry name" value="AB_hydrolase_1"/>
</dbReference>
<dbReference type="InterPro" id="IPR029058">
    <property type="entry name" value="AB_hydrolase_fold"/>
</dbReference>
<dbReference type="EMBL" id="BAAABM010000069">
    <property type="protein sequence ID" value="GAA0370024.1"/>
    <property type="molecule type" value="Genomic_DNA"/>
</dbReference>
<evidence type="ECO:0000313" key="2">
    <source>
        <dbReference type="EMBL" id="GAA0370024.1"/>
    </source>
</evidence>
<organism evidence="2 3">
    <name type="scientific">Actinoallomurus spadix</name>
    <dbReference type="NCBI Taxonomy" id="79912"/>
    <lineage>
        <taxon>Bacteria</taxon>
        <taxon>Bacillati</taxon>
        <taxon>Actinomycetota</taxon>
        <taxon>Actinomycetes</taxon>
        <taxon>Streptosporangiales</taxon>
        <taxon>Thermomonosporaceae</taxon>
        <taxon>Actinoallomurus</taxon>
    </lineage>
</organism>
<evidence type="ECO:0000313" key="3">
    <source>
        <dbReference type="Proteomes" id="UP001501822"/>
    </source>
</evidence>
<protein>
    <submittedName>
        <fullName evidence="2">Alpha/beta hydrolase</fullName>
    </submittedName>
</protein>
<dbReference type="InterPro" id="IPR050471">
    <property type="entry name" value="AB_hydrolase"/>
</dbReference>
<gene>
    <name evidence="2" type="ORF">GCM10010151_69940</name>
</gene>
<accession>A0ABN0XQW0</accession>
<dbReference type="Proteomes" id="UP001501822">
    <property type="component" value="Unassembled WGS sequence"/>
</dbReference>
<name>A0ABN0XQW0_9ACTN</name>
<dbReference type="GO" id="GO:0016787">
    <property type="term" value="F:hydrolase activity"/>
    <property type="evidence" value="ECO:0007669"/>
    <property type="project" value="UniProtKB-KW"/>
</dbReference>
<keyword evidence="3" id="KW-1185">Reference proteome</keyword>
<dbReference type="SUPFAM" id="SSF53474">
    <property type="entry name" value="alpha/beta-Hydrolases"/>
    <property type="match status" value="1"/>
</dbReference>
<sequence>MAAFETGRLTVPGASLHYEVRGTGPLLLLIAAGSSDATAFEGLAAALAARHRVVSYDPRGNSRSALHGPPVDQRIEVHADDAARLIDHVATGGEPVRVFGSCSGGLVALDLVIGQPDRVQRVVVHEPPAMALLPDADEHRAFFDDVHALFGRAGVAAALKRFGAVFGGSPAPALPRAYDNDAFFLAHAMRPFTRHVPDLTALEAIPERVVMAGGEDSRTYAVHRPAVALARRLGHRPVLFPGGHMGYAKHPVAFAGRLAEVLAATAPPRER</sequence>